<gene>
    <name evidence="1" type="ORF">SAMD00023353_0400290</name>
</gene>
<evidence type="ECO:0000313" key="1">
    <source>
        <dbReference type="EMBL" id="GAW25267.1"/>
    </source>
</evidence>
<dbReference type="EMBL" id="DF977449">
    <property type="protein sequence ID" value="GAW25267.1"/>
    <property type="molecule type" value="Genomic_DNA"/>
</dbReference>
<sequence length="142" mass="15514">MKTSITTMGESPFGQILDGHVELTGSLISAQDIITRSINDLSLRPIVVYLDAPADSGQVGSDTLLLPLRCIQLYSPDEDDSFYWVTGLLLETVNAEESTFQRCGMLAILSTNGVREIGIEPMESPFAANHSDKTQLRVIKLV</sequence>
<organism evidence="1">
    <name type="scientific">Rosellinia necatrix</name>
    <name type="common">White root-rot fungus</name>
    <dbReference type="NCBI Taxonomy" id="77044"/>
    <lineage>
        <taxon>Eukaryota</taxon>
        <taxon>Fungi</taxon>
        <taxon>Dikarya</taxon>
        <taxon>Ascomycota</taxon>
        <taxon>Pezizomycotina</taxon>
        <taxon>Sordariomycetes</taxon>
        <taxon>Xylariomycetidae</taxon>
        <taxon>Xylariales</taxon>
        <taxon>Xylariaceae</taxon>
        <taxon>Rosellinia</taxon>
    </lineage>
</organism>
<dbReference type="AlphaFoldDB" id="A0A1S8A5A0"/>
<name>A0A1S8A5A0_ROSNE</name>
<protein>
    <submittedName>
        <fullName evidence="1">Uncharacterized protein</fullName>
    </submittedName>
</protein>
<dbReference type="Proteomes" id="UP000054516">
    <property type="component" value="Unassembled WGS sequence"/>
</dbReference>
<reference evidence="1" key="1">
    <citation type="submission" date="2016-03" db="EMBL/GenBank/DDBJ databases">
        <title>Draft genome sequence of Rosellinia necatrix.</title>
        <authorList>
            <person name="Kanematsu S."/>
        </authorList>
    </citation>
    <scope>NUCLEOTIDE SEQUENCE [LARGE SCALE GENOMIC DNA]</scope>
    <source>
        <strain evidence="1">W97</strain>
    </source>
</reference>
<keyword evidence="2" id="KW-1185">Reference proteome</keyword>
<evidence type="ECO:0000313" key="2">
    <source>
        <dbReference type="Proteomes" id="UP000054516"/>
    </source>
</evidence>
<accession>A0A1S8A5A0</accession>
<proteinExistence type="predicted"/>
<dbReference type="OrthoDB" id="2958217at2759"/>